<evidence type="ECO:0000313" key="1">
    <source>
        <dbReference type="EMBL" id="GHA94419.1"/>
    </source>
</evidence>
<sequence length="178" mass="18878">MTITATAVDAAARARALAYVILSRAALHPAQDALTEMVEHLDTAALAFEAEDAPVIDGVTVTNTTPIDAGMALVQCMALAVDNPAAGIPDEVFYYVTAPISRRPVDLPQLNPVSTQHARQEGRLRTQIALAAHDLDASSPADETTRIAHLAVLLDLHRNFARVAAAVAVDNARPCNRL</sequence>
<gene>
    <name evidence="1" type="ORF">GCM10010346_16480</name>
</gene>
<evidence type="ECO:0000313" key="2">
    <source>
        <dbReference type="Proteomes" id="UP000599437"/>
    </source>
</evidence>
<comment type="caution">
    <text evidence="1">The sequence shown here is derived from an EMBL/GenBank/DDBJ whole genome shotgun (WGS) entry which is preliminary data.</text>
</comment>
<keyword evidence="2" id="KW-1185">Reference proteome</keyword>
<organism evidence="1 2">
    <name type="scientific">Streptomyces chryseus</name>
    <dbReference type="NCBI Taxonomy" id="68186"/>
    <lineage>
        <taxon>Bacteria</taxon>
        <taxon>Bacillati</taxon>
        <taxon>Actinomycetota</taxon>
        <taxon>Actinomycetes</taxon>
        <taxon>Kitasatosporales</taxon>
        <taxon>Streptomycetaceae</taxon>
        <taxon>Streptomyces</taxon>
    </lineage>
</organism>
<reference evidence="2" key="1">
    <citation type="journal article" date="2019" name="Int. J. Syst. Evol. Microbiol.">
        <title>The Global Catalogue of Microorganisms (GCM) 10K type strain sequencing project: providing services to taxonomists for standard genome sequencing and annotation.</title>
        <authorList>
            <consortium name="The Broad Institute Genomics Platform"/>
            <consortium name="The Broad Institute Genome Sequencing Center for Infectious Disease"/>
            <person name="Wu L."/>
            <person name="Ma J."/>
        </authorList>
    </citation>
    <scope>NUCLEOTIDE SEQUENCE [LARGE SCALE GENOMIC DNA]</scope>
    <source>
        <strain evidence="2">JCM 4737</strain>
    </source>
</reference>
<name>A0ABQ3DJF9_9ACTN</name>
<protein>
    <submittedName>
        <fullName evidence="1">Uncharacterized protein</fullName>
    </submittedName>
</protein>
<dbReference type="RefSeq" id="WP_189714894.1">
    <property type="nucleotide sequence ID" value="NZ_BMVO01000003.1"/>
</dbReference>
<dbReference type="Proteomes" id="UP000599437">
    <property type="component" value="Unassembled WGS sequence"/>
</dbReference>
<accession>A0ABQ3DJF9</accession>
<dbReference type="EMBL" id="BMVO01000003">
    <property type="protein sequence ID" value="GHA94419.1"/>
    <property type="molecule type" value="Genomic_DNA"/>
</dbReference>
<proteinExistence type="predicted"/>